<reference evidence="2" key="1">
    <citation type="journal article" date="2011" name="Genome Res.">
        <title>Phylogeny-wide analysis of social amoeba genomes highlights ancient origins for complex intercellular communication.</title>
        <authorList>
            <person name="Heidel A.J."/>
            <person name="Lawal H.M."/>
            <person name="Felder M."/>
            <person name="Schilde C."/>
            <person name="Helps N.R."/>
            <person name="Tunggal B."/>
            <person name="Rivero F."/>
            <person name="John U."/>
            <person name="Schleicher M."/>
            <person name="Eichinger L."/>
            <person name="Platzer M."/>
            <person name="Noegel A.A."/>
            <person name="Schaap P."/>
            <person name="Gloeckner G."/>
        </authorList>
    </citation>
    <scope>NUCLEOTIDE SEQUENCE [LARGE SCALE GENOMIC DNA]</scope>
    <source>
        <strain evidence="2">SH3</strain>
    </source>
</reference>
<evidence type="ECO:0000313" key="2">
    <source>
        <dbReference type="Proteomes" id="UP000007797"/>
    </source>
</evidence>
<dbReference type="Proteomes" id="UP000007797">
    <property type="component" value="Unassembled WGS sequence"/>
</dbReference>
<dbReference type="GeneID" id="14872068"/>
<dbReference type="EMBL" id="GL883013">
    <property type="protein sequence ID" value="EGG20348.1"/>
    <property type="molecule type" value="Genomic_DNA"/>
</dbReference>
<dbReference type="AlphaFoldDB" id="F4PWI4"/>
<dbReference type="KEGG" id="dfa:DFA_07472"/>
<organism evidence="1 2">
    <name type="scientific">Cavenderia fasciculata</name>
    <name type="common">Slime mold</name>
    <name type="synonym">Dictyostelium fasciculatum</name>
    <dbReference type="NCBI Taxonomy" id="261658"/>
    <lineage>
        <taxon>Eukaryota</taxon>
        <taxon>Amoebozoa</taxon>
        <taxon>Evosea</taxon>
        <taxon>Eumycetozoa</taxon>
        <taxon>Dictyostelia</taxon>
        <taxon>Acytosteliales</taxon>
        <taxon>Cavenderiaceae</taxon>
        <taxon>Cavenderia</taxon>
    </lineage>
</organism>
<dbReference type="RefSeq" id="XP_004367331.1">
    <property type="nucleotide sequence ID" value="XM_004367274.1"/>
</dbReference>
<gene>
    <name evidence="1" type="ORF">DFA_07472</name>
</gene>
<accession>F4PWI4</accession>
<evidence type="ECO:0000313" key="1">
    <source>
        <dbReference type="EMBL" id="EGG20348.1"/>
    </source>
</evidence>
<keyword evidence="2" id="KW-1185">Reference proteome</keyword>
<sequence>MSTITFHCIFRSKYIRQMIFNHINDISKQLYQRSLVGRDIIKLPLLEMISIYAVPWDFIRHYLPTDIDQIQLKGVISKYCCHDNATLDKVKHLLEWSHVDFDWDLFKSNDFHLVFRSGIIMHTGGSRFISSSASIADHFNNYTISFIRSLVSSITTTDMDIISFYS</sequence>
<protein>
    <submittedName>
        <fullName evidence="1">Uncharacterized protein</fullName>
    </submittedName>
</protein>
<proteinExistence type="predicted"/>
<name>F4PWI4_CACFS</name>